<evidence type="ECO:0000313" key="4">
    <source>
        <dbReference type="Proteomes" id="UP001221142"/>
    </source>
</evidence>
<name>A0AAD7BDF7_9AGAR</name>
<dbReference type="Proteomes" id="UP001221142">
    <property type="component" value="Unassembled WGS sequence"/>
</dbReference>
<keyword evidence="2" id="KW-0812">Transmembrane</keyword>
<reference evidence="3" key="1">
    <citation type="submission" date="2023-03" db="EMBL/GenBank/DDBJ databases">
        <title>Massive genome expansion in bonnet fungi (Mycena s.s.) driven by repeated elements and novel gene families across ecological guilds.</title>
        <authorList>
            <consortium name="Lawrence Berkeley National Laboratory"/>
            <person name="Harder C.B."/>
            <person name="Miyauchi S."/>
            <person name="Viragh M."/>
            <person name="Kuo A."/>
            <person name="Thoen E."/>
            <person name="Andreopoulos B."/>
            <person name="Lu D."/>
            <person name="Skrede I."/>
            <person name="Drula E."/>
            <person name="Henrissat B."/>
            <person name="Morin E."/>
            <person name="Kohler A."/>
            <person name="Barry K."/>
            <person name="LaButti K."/>
            <person name="Morin E."/>
            <person name="Salamov A."/>
            <person name="Lipzen A."/>
            <person name="Mereny Z."/>
            <person name="Hegedus B."/>
            <person name="Baldrian P."/>
            <person name="Stursova M."/>
            <person name="Weitz H."/>
            <person name="Taylor A."/>
            <person name="Grigoriev I.V."/>
            <person name="Nagy L.G."/>
            <person name="Martin F."/>
            <person name="Kauserud H."/>
        </authorList>
    </citation>
    <scope>NUCLEOTIDE SEQUENCE</scope>
    <source>
        <strain evidence="3">9284</strain>
    </source>
</reference>
<feature type="transmembrane region" description="Helical" evidence="2">
    <location>
        <begin position="51"/>
        <end position="75"/>
    </location>
</feature>
<sequence length="180" mass="19846">MYTSQMSSVQPYPDGAAPGLTSLTLFMSYLVPTHGLQEMLGTSAISGFSALGGLWTSVDGIFAILFGANVVYFLFGSRHLSALGMAHIFQRGTLIRRWHEDFPKLHTEGGQPGSKDAGVVAFIRQRLLDVGPDPKDDDDNDDKISRPLSEMEMTKMVDDESEDQERLLGMPQHLRRVSTV</sequence>
<evidence type="ECO:0000256" key="2">
    <source>
        <dbReference type="SAM" id="Phobius"/>
    </source>
</evidence>
<accession>A0AAD7BDF7</accession>
<evidence type="ECO:0000313" key="3">
    <source>
        <dbReference type="EMBL" id="KAJ7617766.1"/>
    </source>
</evidence>
<feature type="region of interest" description="Disordered" evidence="1">
    <location>
        <begin position="129"/>
        <end position="168"/>
    </location>
</feature>
<keyword evidence="2" id="KW-0472">Membrane</keyword>
<comment type="caution">
    <text evidence="3">The sequence shown here is derived from an EMBL/GenBank/DDBJ whole genome shotgun (WGS) entry which is preliminary data.</text>
</comment>
<gene>
    <name evidence="3" type="ORF">FB45DRAFT_214510</name>
</gene>
<dbReference type="AlphaFoldDB" id="A0AAD7BDF7"/>
<proteinExistence type="predicted"/>
<evidence type="ECO:0000256" key="1">
    <source>
        <dbReference type="SAM" id="MobiDB-lite"/>
    </source>
</evidence>
<organism evidence="3 4">
    <name type="scientific">Roridomyces roridus</name>
    <dbReference type="NCBI Taxonomy" id="1738132"/>
    <lineage>
        <taxon>Eukaryota</taxon>
        <taxon>Fungi</taxon>
        <taxon>Dikarya</taxon>
        <taxon>Basidiomycota</taxon>
        <taxon>Agaricomycotina</taxon>
        <taxon>Agaricomycetes</taxon>
        <taxon>Agaricomycetidae</taxon>
        <taxon>Agaricales</taxon>
        <taxon>Marasmiineae</taxon>
        <taxon>Mycenaceae</taxon>
        <taxon>Roridomyces</taxon>
    </lineage>
</organism>
<dbReference type="EMBL" id="JARKIF010000020">
    <property type="protein sequence ID" value="KAJ7617766.1"/>
    <property type="molecule type" value="Genomic_DNA"/>
</dbReference>
<keyword evidence="4" id="KW-1185">Reference proteome</keyword>
<keyword evidence="2" id="KW-1133">Transmembrane helix</keyword>
<protein>
    <submittedName>
        <fullName evidence="3">Uncharacterized protein</fullName>
    </submittedName>
</protein>